<feature type="compositionally biased region" description="Basic residues" evidence="1">
    <location>
        <begin position="36"/>
        <end position="45"/>
    </location>
</feature>
<feature type="region of interest" description="Disordered" evidence="1">
    <location>
        <begin position="1"/>
        <end position="160"/>
    </location>
</feature>
<dbReference type="InParanoid" id="A0A0H2RQB8"/>
<organism evidence="2 3">
    <name type="scientific">Schizopora paradoxa</name>
    <dbReference type="NCBI Taxonomy" id="27342"/>
    <lineage>
        <taxon>Eukaryota</taxon>
        <taxon>Fungi</taxon>
        <taxon>Dikarya</taxon>
        <taxon>Basidiomycota</taxon>
        <taxon>Agaricomycotina</taxon>
        <taxon>Agaricomycetes</taxon>
        <taxon>Hymenochaetales</taxon>
        <taxon>Schizoporaceae</taxon>
        <taxon>Schizopora</taxon>
    </lineage>
</organism>
<feature type="compositionally biased region" description="Basic and acidic residues" evidence="1">
    <location>
        <begin position="339"/>
        <end position="350"/>
    </location>
</feature>
<dbReference type="EMBL" id="KQ085947">
    <property type="protein sequence ID" value="KLO14170.1"/>
    <property type="molecule type" value="Genomic_DNA"/>
</dbReference>
<feature type="compositionally biased region" description="Pro residues" evidence="1">
    <location>
        <begin position="287"/>
        <end position="301"/>
    </location>
</feature>
<keyword evidence="3" id="KW-1185">Reference proteome</keyword>
<evidence type="ECO:0000313" key="3">
    <source>
        <dbReference type="Proteomes" id="UP000053477"/>
    </source>
</evidence>
<protein>
    <submittedName>
        <fullName evidence="2">Uncharacterized protein</fullName>
    </submittedName>
</protein>
<feature type="compositionally biased region" description="Low complexity" evidence="1">
    <location>
        <begin position="53"/>
        <end position="64"/>
    </location>
</feature>
<dbReference type="Proteomes" id="UP000053477">
    <property type="component" value="Unassembled WGS sequence"/>
</dbReference>
<dbReference type="AlphaFoldDB" id="A0A0H2RQB8"/>
<evidence type="ECO:0000313" key="2">
    <source>
        <dbReference type="EMBL" id="KLO14170.1"/>
    </source>
</evidence>
<feature type="compositionally biased region" description="Low complexity" evidence="1">
    <location>
        <begin position="272"/>
        <end position="281"/>
    </location>
</feature>
<gene>
    <name evidence="2" type="ORF">SCHPADRAFT_324141</name>
</gene>
<accession>A0A0H2RQB8</accession>
<feature type="region of interest" description="Disordered" evidence="1">
    <location>
        <begin position="188"/>
        <end position="370"/>
    </location>
</feature>
<reference evidence="2 3" key="1">
    <citation type="submission" date="2015-04" db="EMBL/GenBank/DDBJ databases">
        <title>Complete genome sequence of Schizopora paradoxa KUC8140, a cosmopolitan wood degrader in East Asia.</title>
        <authorList>
            <consortium name="DOE Joint Genome Institute"/>
            <person name="Min B."/>
            <person name="Park H."/>
            <person name="Jang Y."/>
            <person name="Kim J.-J."/>
            <person name="Kim K.H."/>
            <person name="Pangilinan J."/>
            <person name="Lipzen A."/>
            <person name="Riley R."/>
            <person name="Grigoriev I.V."/>
            <person name="Spatafora J.W."/>
            <person name="Choi I.-G."/>
        </authorList>
    </citation>
    <scope>NUCLEOTIDE SEQUENCE [LARGE SCALE GENOMIC DNA]</scope>
    <source>
        <strain evidence="2 3">KUC8140</strain>
    </source>
</reference>
<feature type="compositionally biased region" description="Polar residues" evidence="1">
    <location>
        <begin position="308"/>
        <end position="321"/>
    </location>
</feature>
<proteinExistence type="predicted"/>
<sequence>MKSRARMPQSFMQKPSPMPKERGRRKLLLQMAQRRISQRRAKASRGRMEQETADAMDPPNAPNASFAGGVEANDVHQGISTYSNAMGDGTSISSAPSAKSRSKSAKSAKSAKGNTLSSNVADPDPSLSTSASPAPSGSGQAPASGYKIKIKPRQASSQTVPIAASLSQGVEKVSDSLAYASLYATPTSSAIPVANGSGDVGPPAAKRPRLSLHTGGPSSQQNGVGEPAIPKGNGVTSNKKSKSTTNGSTSDKKGKGSSKKKAASSDRPKQSATSAFAAAPAEVGMETPPPLWTNRPLPAPPSASVSPQRQGASAGVSNMGSPLSPAPPEEGSPNANGHAHTELAVSHDFRSALSPSAAIPGRTIYSHSQQ</sequence>
<name>A0A0H2RQB8_9AGAM</name>
<evidence type="ECO:0000256" key="1">
    <source>
        <dbReference type="SAM" id="MobiDB-lite"/>
    </source>
</evidence>
<feature type="compositionally biased region" description="Low complexity" evidence="1">
    <location>
        <begin position="121"/>
        <end position="145"/>
    </location>
</feature>